<evidence type="ECO:0000313" key="6">
    <source>
        <dbReference type="EMBL" id="RTI14492.1"/>
    </source>
</evidence>
<keyword evidence="2" id="KW-0472">Membrane</keyword>
<gene>
    <name evidence="8" type="ORF">CSW14_11345</name>
    <name evidence="6" type="ORF">CSW23_10625</name>
    <name evidence="7" type="ORF">CSW27_03865</name>
    <name evidence="5" type="ORF">CSW40_04445</name>
    <name evidence="3" type="ORF">CSW47_10620</name>
    <name evidence="4" type="ORF">CSW50_06340</name>
</gene>
<protein>
    <submittedName>
        <fullName evidence="4">Uncharacterized protein</fullName>
    </submittedName>
</protein>
<keyword evidence="2" id="KW-0812">Transmembrane</keyword>
<organism evidence="4 14">
    <name type="scientific">Thermus scotoductus</name>
    <dbReference type="NCBI Taxonomy" id="37636"/>
    <lineage>
        <taxon>Bacteria</taxon>
        <taxon>Thermotogati</taxon>
        <taxon>Deinococcota</taxon>
        <taxon>Deinococci</taxon>
        <taxon>Thermales</taxon>
        <taxon>Thermaceae</taxon>
        <taxon>Thermus</taxon>
    </lineage>
</organism>
<dbReference type="Proteomes" id="UP000287467">
    <property type="component" value="Unassembled WGS sequence"/>
</dbReference>
<dbReference type="EMBL" id="PEMN01000356">
    <property type="protein sequence ID" value="RTI14492.1"/>
    <property type="molecule type" value="Genomic_DNA"/>
</dbReference>
<evidence type="ECO:0000313" key="13">
    <source>
        <dbReference type="Proteomes" id="UP000288073"/>
    </source>
</evidence>
<reference evidence="9 10" key="1">
    <citation type="journal article" date="2019" name="Extremophiles">
        <title>Biogeography of thermophiles and predominance of Thermus scotoductus in domestic water heaters.</title>
        <authorList>
            <person name="Wilpiszeski R.L."/>
            <person name="Zhang Z."/>
            <person name="House C.H."/>
        </authorList>
    </citation>
    <scope>NUCLEOTIDE SEQUENCE [LARGE SCALE GENOMIC DNA]</scope>
    <source>
        <strain evidence="6 13">10_S10</strain>
        <strain evidence="7 11">14_S14</strain>
        <strain evidence="8 12">1_S1</strain>
        <strain evidence="5 9">27_S27</strain>
        <strain evidence="3 10">34_S34</strain>
        <strain evidence="4 14">38_S38</strain>
    </source>
</reference>
<dbReference type="EMBL" id="PEMW01000440">
    <property type="protein sequence ID" value="RTI49585.1"/>
    <property type="molecule type" value="Genomic_DNA"/>
</dbReference>
<evidence type="ECO:0000313" key="9">
    <source>
        <dbReference type="Proteomes" id="UP000286712"/>
    </source>
</evidence>
<evidence type="ECO:0000313" key="5">
    <source>
        <dbReference type="EMBL" id="RTH26697.1"/>
    </source>
</evidence>
<evidence type="ECO:0000256" key="1">
    <source>
        <dbReference type="SAM" id="MobiDB-lite"/>
    </source>
</evidence>
<dbReference type="Proteomes" id="UP000288082">
    <property type="component" value="Unassembled WGS sequence"/>
</dbReference>
<keyword evidence="2" id="KW-1133">Transmembrane helix</keyword>
<evidence type="ECO:0000256" key="2">
    <source>
        <dbReference type="SAM" id="Phobius"/>
    </source>
</evidence>
<dbReference type="EMBL" id="PELP01000333">
    <property type="protein sequence ID" value="RTH02550.1"/>
    <property type="molecule type" value="Genomic_DNA"/>
</dbReference>
<dbReference type="Proteomes" id="UP000288073">
    <property type="component" value="Unassembled WGS sequence"/>
</dbReference>
<evidence type="ECO:0000313" key="7">
    <source>
        <dbReference type="EMBL" id="RTI16355.1"/>
    </source>
</evidence>
<dbReference type="Proteomes" id="UP000287155">
    <property type="component" value="Unassembled WGS sequence"/>
</dbReference>
<dbReference type="Proteomes" id="UP000286734">
    <property type="component" value="Unassembled WGS sequence"/>
</dbReference>
<evidence type="ECO:0000313" key="11">
    <source>
        <dbReference type="Proteomes" id="UP000287155"/>
    </source>
</evidence>
<evidence type="ECO:0000313" key="14">
    <source>
        <dbReference type="Proteomes" id="UP000288082"/>
    </source>
</evidence>
<accession>A0A430R6M8</accession>
<evidence type="ECO:0000313" key="8">
    <source>
        <dbReference type="EMBL" id="RTI49585.1"/>
    </source>
</evidence>
<dbReference type="AlphaFoldDB" id="A0A430R6M8"/>
<feature type="region of interest" description="Disordered" evidence="1">
    <location>
        <begin position="77"/>
        <end position="105"/>
    </location>
</feature>
<feature type="transmembrane region" description="Helical" evidence="2">
    <location>
        <begin position="25"/>
        <end position="43"/>
    </location>
</feature>
<evidence type="ECO:0000313" key="10">
    <source>
        <dbReference type="Proteomes" id="UP000286734"/>
    </source>
</evidence>
<dbReference type="Proteomes" id="UP000286712">
    <property type="component" value="Unassembled WGS sequence"/>
</dbReference>
<proteinExistence type="predicted"/>
<dbReference type="EMBL" id="PEMJ01000088">
    <property type="protein sequence ID" value="RTI16355.1"/>
    <property type="molecule type" value="Genomic_DNA"/>
</dbReference>
<sequence length="105" mass="11828">MSALLGGLLALQIMQVLVSNLWLRGLLSLLAVVVVYRLSLWISDRYGNGAGIRFLRFITRGDVYEVRPPEKEVPLTLSRAGLPEPEEEGVSEDERVWDQDFALSR</sequence>
<comment type="caution">
    <text evidence="4">The sequence shown here is derived from an EMBL/GenBank/DDBJ whole genome shotgun (WGS) entry which is preliminary data.</text>
</comment>
<dbReference type="EMBL" id="PELW01000099">
    <property type="protein sequence ID" value="RTH26697.1"/>
    <property type="molecule type" value="Genomic_DNA"/>
</dbReference>
<evidence type="ECO:0000313" key="4">
    <source>
        <dbReference type="EMBL" id="RTH02961.1"/>
    </source>
</evidence>
<evidence type="ECO:0000313" key="3">
    <source>
        <dbReference type="EMBL" id="RTH02550.1"/>
    </source>
</evidence>
<evidence type="ECO:0000313" key="12">
    <source>
        <dbReference type="Proteomes" id="UP000287467"/>
    </source>
</evidence>
<name>A0A430R6M8_THESC</name>
<dbReference type="EMBL" id="PELM01000173">
    <property type="protein sequence ID" value="RTH02961.1"/>
    <property type="molecule type" value="Genomic_DNA"/>
</dbReference>